<keyword evidence="5" id="KW-1185">Reference proteome</keyword>
<organism evidence="4 5">
    <name type="scientific">Spirosoma pollinicola</name>
    <dbReference type="NCBI Taxonomy" id="2057025"/>
    <lineage>
        <taxon>Bacteria</taxon>
        <taxon>Pseudomonadati</taxon>
        <taxon>Bacteroidota</taxon>
        <taxon>Cytophagia</taxon>
        <taxon>Cytophagales</taxon>
        <taxon>Cytophagaceae</taxon>
        <taxon>Spirosoma</taxon>
    </lineage>
</organism>
<dbReference type="InterPro" id="IPR001296">
    <property type="entry name" value="Glyco_trans_1"/>
</dbReference>
<proteinExistence type="predicted"/>
<gene>
    <name evidence="4" type="ORF">CWM47_01155</name>
</gene>
<evidence type="ECO:0000259" key="3">
    <source>
        <dbReference type="Pfam" id="PF13439"/>
    </source>
</evidence>
<evidence type="ECO:0000259" key="2">
    <source>
        <dbReference type="Pfam" id="PF00534"/>
    </source>
</evidence>
<dbReference type="GO" id="GO:0009103">
    <property type="term" value="P:lipopolysaccharide biosynthetic process"/>
    <property type="evidence" value="ECO:0007669"/>
    <property type="project" value="TreeGrafter"/>
</dbReference>
<dbReference type="RefSeq" id="WP_100985972.1">
    <property type="nucleotide sequence ID" value="NZ_CP025096.1"/>
</dbReference>
<reference evidence="4 5" key="1">
    <citation type="submission" date="2017-11" db="EMBL/GenBank/DDBJ databases">
        <title>Taxonomic description and genome sequences of Spirosoma HA7 sp. nov., isolated from pollen microhabitat of Corylus avellana.</title>
        <authorList>
            <person name="Ambika Manirajan B."/>
            <person name="Suarez C."/>
            <person name="Ratering S."/>
            <person name="Geissler-Plaum R."/>
            <person name="Cardinale M."/>
            <person name="Sylvia S."/>
        </authorList>
    </citation>
    <scope>NUCLEOTIDE SEQUENCE [LARGE SCALE GENOMIC DNA]</scope>
    <source>
        <strain evidence="4 5">HA7</strain>
    </source>
</reference>
<dbReference type="Pfam" id="PF00534">
    <property type="entry name" value="Glycos_transf_1"/>
    <property type="match status" value="1"/>
</dbReference>
<dbReference type="Gene3D" id="3.40.50.2000">
    <property type="entry name" value="Glycogen Phosphorylase B"/>
    <property type="match status" value="2"/>
</dbReference>
<evidence type="ECO:0000256" key="1">
    <source>
        <dbReference type="ARBA" id="ARBA00022679"/>
    </source>
</evidence>
<dbReference type="InterPro" id="IPR028098">
    <property type="entry name" value="Glyco_trans_4-like_N"/>
</dbReference>
<dbReference type="PANTHER" id="PTHR46401">
    <property type="entry name" value="GLYCOSYLTRANSFERASE WBBK-RELATED"/>
    <property type="match status" value="1"/>
</dbReference>
<evidence type="ECO:0000313" key="5">
    <source>
        <dbReference type="Proteomes" id="UP000232883"/>
    </source>
</evidence>
<dbReference type="OrthoDB" id="9801609at2"/>
<name>A0A2K8YSE1_9BACT</name>
<evidence type="ECO:0000313" key="4">
    <source>
        <dbReference type="EMBL" id="AUD00547.1"/>
    </source>
</evidence>
<sequence>MHQIIFDCERMKYVNTGLYYFCLNLGRALQQNTSREALSVYMPSHMPSTFGPSVPVLPQHSLQKFFMPSVSQYQLWHCTYQSSNYLPHRNKKIKVLLTIHDLNFLYEDKPDRKKIRYLRHLQKNIDRSDAIVCISEFTRKDVLTHCDVGNRAVHVIYNGTNGLPKPVLEEKSYQPAVPFLFNIGAITRPKNQHRILPLLQSNPSMELVLAGRHQDKAYADYIRQQASELNVASRMHLVNEVTEGEKSWYYHNCQALVMPSLAEGFGLPITEAMSVGKPVFLSKHTAMTEIGKDLAFYFQDFDNMHDDFQSGMQHYQKSGSYIREAMKAHSATFSWDSAAREYLNIYRSLLK</sequence>
<accession>A0A2K8YSE1</accession>
<dbReference type="KEGG" id="spir:CWM47_01155"/>
<dbReference type="GO" id="GO:0016757">
    <property type="term" value="F:glycosyltransferase activity"/>
    <property type="evidence" value="ECO:0007669"/>
    <property type="project" value="InterPro"/>
</dbReference>
<dbReference type="SUPFAM" id="SSF53756">
    <property type="entry name" value="UDP-Glycosyltransferase/glycogen phosphorylase"/>
    <property type="match status" value="1"/>
</dbReference>
<dbReference type="Proteomes" id="UP000232883">
    <property type="component" value="Chromosome"/>
</dbReference>
<protein>
    <submittedName>
        <fullName evidence="4">Glycosyltransferase family 1 protein</fullName>
    </submittedName>
</protein>
<dbReference type="EMBL" id="CP025096">
    <property type="protein sequence ID" value="AUD00547.1"/>
    <property type="molecule type" value="Genomic_DNA"/>
</dbReference>
<dbReference type="Pfam" id="PF13439">
    <property type="entry name" value="Glyco_transf_4"/>
    <property type="match status" value="1"/>
</dbReference>
<feature type="domain" description="Glycosyltransferase subfamily 4-like N-terminal" evidence="3">
    <location>
        <begin position="62"/>
        <end position="160"/>
    </location>
</feature>
<feature type="domain" description="Glycosyl transferase family 1" evidence="2">
    <location>
        <begin position="178"/>
        <end position="293"/>
    </location>
</feature>
<keyword evidence="1 4" id="KW-0808">Transferase</keyword>
<dbReference type="CDD" id="cd03809">
    <property type="entry name" value="GT4_MtfB-like"/>
    <property type="match status" value="1"/>
</dbReference>
<dbReference type="AlphaFoldDB" id="A0A2K8YSE1"/>
<dbReference type="PANTHER" id="PTHR46401:SF2">
    <property type="entry name" value="GLYCOSYLTRANSFERASE WBBK-RELATED"/>
    <property type="match status" value="1"/>
</dbReference>